<evidence type="ECO:0000313" key="2">
    <source>
        <dbReference type="EMBL" id="CAB9495347.1"/>
    </source>
</evidence>
<gene>
    <name evidence="2" type="ORF">ALFOR1_50029</name>
</gene>
<dbReference type="Pfam" id="PF22679">
    <property type="entry name" value="T1R_D3-like"/>
    <property type="match status" value="1"/>
</dbReference>
<dbReference type="InterPro" id="IPR027417">
    <property type="entry name" value="P-loop_NTPase"/>
</dbReference>
<organism evidence="2 3">
    <name type="scientific">Alteromonas macleodii</name>
    <name type="common">Pseudoalteromonas macleodii</name>
    <dbReference type="NCBI Taxonomy" id="28108"/>
    <lineage>
        <taxon>Bacteria</taxon>
        <taxon>Pseudomonadati</taxon>
        <taxon>Pseudomonadota</taxon>
        <taxon>Gammaproteobacteria</taxon>
        <taxon>Alteromonadales</taxon>
        <taxon>Alteromonadaceae</taxon>
        <taxon>Alteromonas/Salinimonas group</taxon>
        <taxon>Alteromonas</taxon>
    </lineage>
</organism>
<dbReference type="Proteomes" id="UP000509458">
    <property type="component" value="Chromosome"/>
</dbReference>
<dbReference type="PANTHER" id="PTHR42927">
    <property type="entry name" value="HELICASE SUPERFAMILY 1 AND 2 DOMAIN-CONTAINING PROTEIN"/>
    <property type="match status" value="1"/>
</dbReference>
<dbReference type="GO" id="GO:0009307">
    <property type="term" value="P:DNA restriction-modification system"/>
    <property type="evidence" value="ECO:0007669"/>
    <property type="project" value="UniProtKB-KW"/>
</dbReference>
<dbReference type="InterPro" id="IPR055180">
    <property type="entry name" value="HsdR_RecA-like_helicase_dom_2"/>
</dbReference>
<accession>A0A6T9Y3J1</accession>
<dbReference type="InterPro" id="IPR040980">
    <property type="entry name" value="SWI2_SNF2"/>
</dbReference>
<sequence length="1065" mass="121082">MTTSTQEKIFQNDIITQMQSHGWLVGESSRYNRELALYPDDLFQFVESTQKEQWHKLCNTYPNDPKGALLKAVERDLKAHSKGTLHVLRNLVKDRGAKFNLCAFKPDHDLNPDALDRYNKNILRVVPELIYSPNGYEGRIDLTLFVNGLPVTTLELKSEFKQALDNAKIQYMKDRQPKDPTTKKPEPLLTFKRGALVHFAVSQYNVAMTTRLAGKKTFFLPFDQGTSEGGAGNDIPQDDSYATSYLWNEIFSKDNLLTILGRYIHLQVEDKEELDGTINRKETMIFPRYHQWSAVSTLLETVEQEGTGEKYLIQHSAGSGKSNSIAWLSHQLASLHYYQDHERLSKKVGDKIFDSVIVVTDRTVLDSQLQDTIYQFDHNEGMIARINREEAQGSKSSQLAGELKASTSIIIVTIQTFPHVLEAIRKDSTLSGRSFAVIADEAHSSQTGATARKLREVLMAEQLDNQEELDSEDILRLSLQARKGSQNISYFAFTATPKPKTLELFGRAPDRSRPAADDNKPEAFHIYTMQQAIEEGFILDVLKNYTSYKVAYQLAHKNPESDKEVDSKKASTKVAKWVRLHPHNIAQKVETIIEHFNSNVKHLLAGEAKAMVVTSSRLEAVRYKRAFDKYVTNKGYEGISAMVAFSGEVKDPDIADMEFTERNMNPNLNGRDMRKAFDTNDYQVMLVANKFQTGFDQPKLVAMYVDKPLKGVECIQTLSRLNRTCKGKDTTYVLDFVNDPEEILEEFKVYFKTAELSGVSDPNLVYDIMDKLNNVGIYTWSEVERFVEAYNDKKVNQAKLSNICKPAVERFNVRYKEASRVLTLAQSELQKAKNEGNDKKIKFAENSVKNAKEARDILEVFKKDLMSFCRFYEFSSQIVDFDDVDLEKLSIYAKELYPLLRFDIEENEIDLSDLAMTHYRLHEQREANLILNESKALYVAKEAAGATPRDPQTELLSNIVSRMNDLFVDEKLTENDMINYANTIAGKVSENEVVMDQLRNNTKEQAMLGKFPESINEAVIESMGIHEGMAMKVLSNEAVAKGFAELMFDMLVKGAANKQPQSPKE</sequence>
<dbReference type="SUPFAM" id="SSF52540">
    <property type="entry name" value="P-loop containing nucleoside triphosphate hydrolases"/>
    <property type="match status" value="1"/>
</dbReference>
<dbReference type="Gene3D" id="3.90.1570.50">
    <property type="match status" value="1"/>
</dbReference>
<dbReference type="AlphaFoldDB" id="A0A6T9Y3J1"/>
<reference evidence="2 3" key="1">
    <citation type="submission" date="2020-06" db="EMBL/GenBank/DDBJ databases">
        <authorList>
            <person name="Duchaud E."/>
        </authorList>
    </citation>
    <scope>NUCLEOTIDE SEQUENCE [LARGE SCALE GENOMIC DNA]</scope>
    <source>
        <strain evidence="2">Alteromonas fortis</strain>
    </source>
</reference>
<dbReference type="InterPro" id="IPR007409">
    <property type="entry name" value="Restrct_endonuc_type1_HsdR_N"/>
</dbReference>
<keyword evidence="2" id="KW-0378">Hydrolase</keyword>
<dbReference type="REBASE" id="404865">
    <property type="entry name" value="Asp43554ORF50025P"/>
</dbReference>
<keyword evidence="2" id="KW-0540">Nuclease</keyword>
<dbReference type="Pfam" id="PF04313">
    <property type="entry name" value="HSDR_N"/>
    <property type="match status" value="1"/>
</dbReference>
<dbReference type="Pfam" id="PF18766">
    <property type="entry name" value="SWI2_SNF2"/>
    <property type="match status" value="1"/>
</dbReference>
<name>A0A6T9Y3J1_ALTMA</name>
<keyword evidence="2" id="KW-0255">Endonuclease</keyword>
<dbReference type="PANTHER" id="PTHR42927:SF1">
    <property type="entry name" value="HELICASE SUPERFAMILY 1 AND 2 DOMAIN-CONTAINING PROTEIN"/>
    <property type="match status" value="1"/>
</dbReference>
<feature type="domain" description="Helicase ATP-binding" evidence="1">
    <location>
        <begin position="283"/>
        <end position="527"/>
    </location>
</feature>
<dbReference type="InterPro" id="IPR014001">
    <property type="entry name" value="Helicase_ATP-bd"/>
</dbReference>
<dbReference type="GO" id="GO:0003677">
    <property type="term" value="F:DNA binding"/>
    <property type="evidence" value="ECO:0007669"/>
    <property type="project" value="UniProtKB-KW"/>
</dbReference>
<protein>
    <submittedName>
        <fullName evidence="2">Restriction endonuclease subunit R</fullName>
    </submittedName>
</protein>
<dbReference type="GO" id="GO:0005524">
    <property type="term" value="F:ATP binding"/>
    <property type="evidence" value="ECO:0007669"/>
    <property type="project" value="UniProtKB-KW"/>
</dbReference>
<evidence type="ECO:0000259" key="1">
    <source>
        <dbReference type="SMART" id="SM00487"/>
    </source>
</evidence>
<proteinExistence type="predicted"/>
<dbReference type="EMBL" id="LR812090">
    <property type="protein sequence ID" value="CAB9495347.1"/>
    <property type="molecule type" value="Genomic_DNA"/>
</dbReference>
<dbReference type="Gene3D" id="3.40.50.300">
    <property type="entry name" value="P-loop containing nucleotide triphosphate hydrolases"/>
    <property type="match status" value="2"/>
</dbReference>
<evidence type="ECO:0000313" key="3">
    <source>
        <dbReference type="Proteomes" id="UP000509458"/>
    </source>
</evidence>
<dbReference type="SMART" id="SM00487">
    <property type="entry name" value="DEXDc"/>
    <property type="match status" value="1"/>
</dbReference>
<dbReference type="GO" id="GO:0009035">
    <property type="term" value="F:type I site-specific deoxyribonuclease activity"/>
    <property type="evidence" value="ECO:0007669"/>
    <property type="project" value="UniProtKB-EC"/>
</dbReference>
<dbReference type="RefSeq" id="WP_179984572.1">
    <property type="nucleotide sequence ID" value="NZ_LR812090.1"/>
</dbReference>